<dbReference type="AlphaFoldDB" id="A0A6T8AK91"/>
<sequence>MVKIQATLHAARPSFRHEVQSTARRWTLGNLSFVVMVLIAKFTFTQKKDELIYGTLDDRVYTMGKYENLQAWLMDPDRCPTTWPILLKIREQNPGYGAHPTPADASPAPSQL</sequence>
<reference evidence="1" key="1">
    <citation type="submission" date="2021-01" db="EMBL/GenBank/DDBJ databases">
        <authorList>
            <person name="Corre E."/>
            <person name="Pelletier E."/>
            <person name="Niang G."/>
            <person name="Scheremetjew M."/>
            <person name="Finn R."/>
            <person name="Kale V."/>
            <person name="Holt S."/>
            <person name="Cochrane G."/>
            <person name="Meng A."/>
            <person name="Brown T."/>
            <person name="Cohen L."/>
        </authorList>
    </citation>
    <scope>NUCLEOTIDE SEQUENCE</scope>
    <source>
        <strain evidence="1">UIO037</strain>
    </source>
</reference>
<name>A0A6T8AK91_9EUKA</name>
<evidence type="ECO:0000313" key="1">
    <source>
        <dbReference type="EMBL" id="CAE2234823.1"/>
    </source>
</evidence>
<accession>A0A6T8AK91</accession>
<gene>
    <name evidence="1" type="ORF">CPOL0286_LOCUS11899</name>
</gene>
<organism evidence="1">
    <name type="scientific">Prymnesium polylepis</name>
    <dbReference type="NCBI Taxonomy" id="72548"/>
    <lineage>
        <taxon>Eukaryota</taxon>
        <taxon>Haptista</taxon>
        <taxon>Haptophyta</taxon>
        <taxon>Prymnesiophyceae</taxon>
        <taxon>Prymnesiales</taxon>
        <taxon>Prymnesiaceae</taxon>
        <taxon>Prymnesium</taxon>
    </lineage>
</organism>
<dbReference type="EMBL" id="HBKO01026041">
    <property type="protein sequence ID" value="CAE2234823.1"/>
    <property type="molecule type" value="Transcribed_RNA"/>
</dbReference>
<protein>
    <submittedName>
        <fullName evidence="1">Uncharacterized protein</fullName>
    </submittedName>
</protein>
<proteinExistence type="predicted"/>